<dbReference type="EMBL" id="FQZN01000006">
    <property type="protein sequence ID" value="SHI71593.1"/>
    <property type="molecule type" value="Genomic_DNA"/>
</dbReference>
<dbReference type="GeneID" id="92711504"/>
<keyword evidence="3" id="KW-1185">Reference proteome</keyword>
<feature type="chain" id="PRO_5012386974" description="Penicillin-binding protein activator LpoB" evidence="1">
    <location>
        <begin position="22"/>
        <end position="293"/>
    </location>
</feature>
<name>A0A1M6DEG0_9BACE</name>
<dbReference type="RefSeq" id="WP_073313089.1">
    <property type="nucleotide sequence ID" value="NZ_FQZN01000006.1"/>
</dbReference>
<evidence type="ECO:0000313" key="3">
    <source>
        <dbReference type="Proteomes" id="UP000184192"/>
    </source>
</evidence>
<dbReference type="AlphaFoldDB" id="A0A1M6DEG0"/>
<dbReference type="Proteomes" id="UP000184192">
    <property type="component" value="Unassembled WGS sequence"/>
</dbReference>
<dbReference type="eggNOG" id="ENOG5033HST">
    <property type="taxonomic scope" value="Bacteria"/>
</dbReference>
<feature type="signal peptide" evidence="1">
    <location>
        <begin position="1"/>
        <end position="21"/>
    </location>
</feature>
<evidence type="ECO:0008006" key="4">
    <source>
        <dbReference type="Google" id="ProtNLM"/>
    </source>
</evidence>
<sequence length="293" mass="32410">MRKIVLLVFCVVCSLAGYSQNFDEPKGKPTVFIDYFKRSNDSPFSWVEGLRNTVIEGIQKMERVILIDVDAQDALRIESQRRSSANISSGDDNEMDRLAVMEQLGAQFIVTGQVSSMTAAYKTRDGKGYYDGSVSYTLKVVNAKNGTLIGTKTFQHSGLTGGTGANKEEAIANTIKSAVYSMRDFVDEYFKMEGTILEVNSEKKGKAEEVYINLGSMNGVKEAQKFTVYAIREVAGREAKKEIGRLTVKAVEGDDISLCKVQKGGEEIMKAIRDEQPIKIISREQTLMGGIFN</sequence>
<keyword evidence="1" id="KW-0732">Signal</keyword>
<evidence type="ECO:0000313" key="2">
    <source>
        <dbReference type="EMBL" id="SHI71593.1"/>
    </source>
</evidence>
<organism evidence="2 3">
    <name type="scientific">Bacteroides stercorirosoris</name>
    <dbReference type="NCBI Taxonomy" id="871324"/>
    <lineage>
        <taxon>Bacteria</taxon>
        <taxon>Pseudomonadati</taxon>
        <taxon>Bacteroidota</taxon>
        <taxon>Bacteroidia</taxon>
        <taxon>Bacteroidales</taxon>
        <taxon>Bacteroidaceae</taxon>
        <taxon>Bacteroides</taxon>
    </lineage>
</organism>
<reference evidence="3" key="1">
    <citation type="submission" date="2016-11" db="EMBL/GenBank/DDBJ databases">
        <authorList>
            <person name="Varghese N."/>
            <person name="Submissions S."/>
        </authorList>
    </citation>
    <scope>NUCLEOTIDE SEQUENCE [LARGE SCALE GENOMIC DNA]</scope>
    <source>
        <strain evidence="3">DSM 26884</strain>
    </source>
</reference>
<dbReference type="Gene3D" id="3.40.50.10610">
    <property type="entry name" value="ABC-type transport auxiliary lipoprotein component"/>
    <property type="match status" value="1"/>
</dbReference>
<proteinExistence type="predicted"/>
<protein>
    <recommendedName>
        <fullName evidence="4">Penicillin-binding protein activator LpoB</fullName>
    </recommendedName>
</protein>
<accession>A0A1M6DEG0</accession>
<gene>
    <name evidence="2" type="ORF">SAMN05444350_106113</name>
</gene>
<evidence type="ECO:0000256" key="1">
    <source>
        <dbReference type="SAM" id="SignalP"/>
    </source>
</evidence>